<dbReference type="SMART" id="SM00220">
    <property type="entry name" value="S_TKc"/>
    <property type="match status" value="1"/>
</dbReference>
<proteinExistence type="inferred from homology"/>
<dbReference type="EMBL" id="AZIL01001188">
    <property type="protein sequence ID" value="EWM24540.1"/>
    <property type="molecule type" value="Genomic_DNA"/>
</dbReference>
<gene>
    <name evidence="13" type="ORF">Naga_100260g4</name>
</gene>
<feature type="region of interest" description="Disordered" evidence="11">
    <location>
        <begin position="29"/>
        <end position="101"/>
    </location>
</feature>
<keyword evidence="14" id="KW-1185">Reference proteome</keyword>
<feature type="region of interest" description="Disordered" evidence="11">
    <location>
        <begin position="265"/>
        <end position="311"/>
    </location>
</feature>
<dbReference type="AlphaFoldDB" id="W7TC26"/>
<feature type="region of interest" description="Disordered" evidence="11">
    <location>
        <begin position="573"/>
        <end position="593"/>
    </location>
</feature>
<dbReference type="InterPro" id="IPR000719">
    <property type="entry name" value="Prot_kinase_dom"/>
</dbReference>
<accession>W7TC26</accession>
<feature type="compositionally biased region" description="Polar residues" evidence="11">
    <location>
        <begin position="136"/>
        <end position="148"/>
    </location>
</feature>
<comment type="similarity">
    <text evidence="5">Belongs to the protein kinase superfamily. STE Ser/Thr protein kinase family. MAP kinase kinase subfamily.</text>
</comment>
<dbReference type="EC" id="2.7.12.2" evidence="6"/>
<dbReference type="OrthoDB" id="10252354at2759"/>
<feature type="compositionally biased region" description="Polar residues" evidence="11">
    <location>
        <begin position="55"/>
        <end position="72"/>
    </location>
</feature>
<feature type="region of interest" description="Disordered" evidence="11">
    <location>
        <begin position="619"/>
        <end position="640"/>
    </location>
</feature>
<evidence type="ECO:0000256" key="7">
    <source>
        <dbReference type="ARBA" id="ARBA00049014"/>
    </source>
</evidence>
<dbReference type="InterPro" id="IPR017441">
    <property type="entry name" value="Protein_kinase_ATP_BS"/>
</dbReference>
<evidence type="ECO:0000256" key="3">
    <source>
        <dbReference type="ARBA" id="ARBA00022777"/>
    </source>
</evidence>
<name>W7TC26_9STRA</name>
<evidence type="ECO:0000313" key="14">
    <source>
        <dbReference type="Proteomes" id="UP000019335"/>
    </source>
</evidence>
<feature type="compositionally biased region" description="Pro residues" evidence="11">
    <location>
        <begin position="271"/>
        <end position="285"/>
    </location>
</feature>
<reference evidence="13 14" key="1">
    <citation type="journal article" date="2014" name="Mol. Plant">
        <title>Chromosome Scale Genome Assembly and Transcriptome Profiling of Nannochloropsis gaditana in Nitrogen Depletion.</title>
        <authorList>
            <person name="Corteggiani Carpinelli E."/>
            <person name="Telatin A."/>
            <person name="Vitulo N."/>
            <person name="Forcato C."/>
            <person name="D'Angelo M."/>
            <person name="Schiavon R."/>
            <person name="Vezzi A."/>
            <person name="Giacometti G.M."/>
            <person name="Morosinotto T."/>
            <person name="Valle G."/>
        </authorList>
    </citation>
    <scope>NUCLEOTIDE SEQUENCE [LARGE SCALE GENOMIC DNA]</scope>
    <source>
        <strain evidence="13 14">B-31</strain>
    </source>
</reference>
<organism evidence="13 14">
    <name type="scientific">Nannochloropsis gaditana</name>
    <dbReference type="NCBI Taxonomy" id="72520"/>
    <lineage>
        <taxon>Eukaryota</taxon>
        <taxon>Sar</taxon>
        <taxon>Stramenopiles</taxon>
        <taxon>Ochrophyta</taxon>
        <taxon>Eustigmatophyceae</taxon>
        <taxon>Eustigmatales</taxon>
        <taxon>Monodopsidaceae</taxon>
        <taxon>Nannochloropsis</taxon>
    </lineage>
</organism>
<feature type="binding site" evidence="10">
    <location>
        <position position="233"/>
    </location>
    <ligand>
        <name>ATP</name>
        <dbReference type="ChEBI" id="CHEBI:30616"/>
    </ligand>
</feature>
<feature type="region of interest" description="Disordered" evidence="11">
    <location>
        <begin position="136"/>
        <end position="162"/>
    </location>
</feature>
<dbReference type="PROSITE" id="PS00107">
    <property type="entry name" value="PROTEIN_KINASE_ATP"/>
    <property type="match status" value="1"/>
</dbReference>
<keyword evidence="2 10" id="KW-0547">Nucleotide-binding</keyword>
<comment type="caution">
    <text evidence="13">The sequence shown here is derived from an EMBL/GenBank/DDBJ whole genome shotgun (WGS) entry which is preliminary data.</text>
</comment>
<dbReference type="Gene3D" id="3.30.200.20">
    <property type="entry name" value="Phosphorylase Kinase, domain 1"/>
    <property type="match status" value="1"/>
</dbReference>
<dbReference type="SUPFAM" id="SSF56112">
    <property type="entry name" value="Protein kinase-like (PK-like)"/>
    <property type="match status" value="1"/>
</dbReference>
<evidence type="ECO:0000256" key="10">
    <source>
        <dbReference type="PROSITE-ProRule" id="PRU10141"/>
    </source>
</evidence>
<comment type="catalytic activity">
    <reaction evidence="7">
        <text>L-seryl-[protein] + ATP = O-phospho-L-seryl-[protein] + ADP + H(+)</text>
        <dbReference type="Rhea" id="RHEA:17989"/>
        <dbReference type="Rhea" id="RHEA-COMP:9863"/>
        <dbReference type="Rhea" id="RHEA-COMP:11604"/>
        <dbReference type="ChEBI" id="CHEBI:15378"/>
        <dbReference type="ChEBI" id="CHEBI:29999"/>
        <dbReference type="ChEBI" id="CHEBI:30616"/>
        <dbReference type="ChEBI" id="CHEBI:83421"/>
        <dbReference type="ChEBI" id="CHEBI:456216"/>
        <dbReference type="EC" id="2.7.12.2"/>
    </reaction>
</comment>
<evidence type="ECO:0000259" key="12">
    <source>
        <dbReference type="PROSITE" id="PS50011"/>
    </source>
</evidence>
<protein>
    <recommendedName>
        <fullName evidence="6">mitogen-activated protein kinase kinase</fullName>
        <ecNumber evidence="6">2.7.12.2</ecNumber>
    </recommendedName>
</protein>
<dbReference type="PANTHER" id="PTHR48013:SF9">
    <property type="entry name" value="DUAL SPECIFICITY MITOGEN-ACTIVATED PROTEIN KINASE KINASE 5"/>
    <property type="match status" value="1"/>
</dbReference>
<dbReference type="InterPro" id="IPR011009">
    <property type="entry name" value="Kinase-like_dom_sf"/>
</dbReference>
<evidence type="ECO:0000256" key="6">
    <source>
        <dbReference type="ARBA" id="ARBA00038999"/>
    </source>
</evidence>
<evidence type="ECO:0000256" key="11">
    <source>
        <dbReference type="SAM" id="MobiDB-lite"/>
    </source>
</evidence>
<comment type="catalytic activity">
    <reaction evidence="8">
        <text>L-threonyl-[protein] + ATP = O-phospho-L-threonyl-[protein] + ADP + H(+)</text>
        <dbReference type="Rhea" id="RHEA:46608"/>
        <dbReference type="Rhea" id="RHEA-COMP:11060"/>
        <dbReference type="Rhea" id="RHEA-COMP:11605"/>
        <dbReference type="ChEBI" id="CHEBI:15378"/>
        <dbReference type="ChEBI" id="CHEBI:30013"/>
        <dbReference type="ChEBI" id="CHEBI:30616"/>
        <dbReference type="ChEBI" id="CHEBI:61977"/>
        <dbReference type="ChEBI" id="CHEBI:456216"/>
        <dbReference type="EC" id="2.7.12.2"/>
    </reaction>
</comment>
<keyword evidence="1" id="KW-0808">Transferase</keyword>
<evidence type="ECO:0000256" key="9">
    <source>
        <dbReference type="ARBA" id="ARBA00051693"/>
    </source>
</evidence>
<sequence length="700" mass="74449">MAQEYGLQEPRSPSMEQCFAEKLRLTVEVDPTPPPLTIGSESAFSPLQLEIPTDHGNSTSSGDCVSDDTSSVGDGRVCEDWSSAASSSSLRPHSGRKKGAKDAKTLCISKSGSIHIGGFEIRKSGLFQKNTPNDLYANQSSVTSTPPKSSGGREKRTGGTPLSLTLDEGSVATNDMASCPSSGGSLGAHGCADETPGQGLHDCLVPLGVLGRGAGGSVWQGIHVPSLRLVAVKTIPVFEEGRRLQMVQELRSLYWNLAPFLPPSSSLAPSHSPPRTIPASPPPFPSAADGPGPIGGTGGRGGQGLVGEPSGQVLIGTGAHRGSPVGGMDAGASRGGGGCPQLVSFYDAYANPREGTVSIVQEFMDAGSLQDVVDAGGCADEAVLAHMAREVLLGLAYLHARRQIHRDIKPANLLLNHRGEVKISDFGLVRHFDASISRADTFVGTFTYMSPERICGGEYGYSADIWGVGLTLVTCALGRLPYEDAGGYWELVSALKEREPPSLPRSEFSSEFRDFVRQCLNKEPSKRPTARYLLDRHPFLRQTRRAVGQKSPTVSAAAPEIGDTKHVERKGLGRVEWEEEEAGEDVGAGSTSARRELSDILEAVKSYYRRLWQDMGLHGSSNTHSSNSQGGDDPDVKKGGALMLPNAQMEALKGLAGQLGLPLRVVRAAFRQMLHEMIKEQCMEAGAEEGEEDGQAWGRE</sequence>
<evidence type="ECO:0000256" key="8">
    <source>
        <dbReference type="ARBA" id="ARBA00049299"/>
    </source>
</evidence>
<feature type="compositionally biased region" description="Gly residues" evidence="11">
    <location>
        <begin position="292"/>
        <end position="305"/>
    </location>
</feature>
<comment type="catalytic activity">
    <reaction evidence="9">
        <text>L-tyrosyl-[protein] + ATP = O-phospho-L-tyrosyl-[protein] + ADP + H(+)</text>
        <dbReference type="Rhea" id="RHEA:10596"/>
        <dbReference type="Rhea" id="RHEA-COMP:10136"/>
        <dbReference type="Rhea" id="RHEA-COMP:20101"/>
        <dbReference type="ChEBI" id="CHEBI:15378"/>
        <dbReference type="ChEBI" id="CHEBI:30616"/>
        <dbReference type="ChEBI" id="CHEBI:46858"/>
        <dbReference type="ChEBI" id="CHEBI:61978"/>
        <dbReference type="ChEBI" id="CHEBI:456216"/>
        <dbReference type="EC" id="2.7.12.2"/>
    </reaction>
</comment>
<keyword evidence="3 13" id="KW-0418">Kinase</keyword>
<keyword evidence="4 10" id="KW-0067">ATP-binding</keyword>
<dbReference type="Gene3D" id="1.10.510.10">
    <property type="entry name" value="Transferase(Phosphotransferase) domain 1"/>
    <property type="match status" value="1"/>
</dbReference>
<dbReference type="GO" id="GO:0004708">
    <property type="term" value="F:MAP kinase kinase activity"/>
    <property type="evidence" value="ECO:0007669"/>
    <property type="project" value="UniProtKB-EC"/>
</dbReference>
<evidence type="ECO:0000313" key="13">
    <source>
        <dbReference type="EMBL" id="EWM24540.1"/>
    </source>
</evidence>
<dbReference type="GO" id="GO:0005524">
    <property type="term" value="F:ATP binding"/>
    <property type="evidence" value="ECO:0007669"/>
    <property type="project" value="UniProtKB-UniRule"/>
</dbReference>
<feature type="domain" description="Protein kinase" evidence="12">
    <location>
        <begin position="204"/>
        <end position="540"/>
    </location>
</feature>
<evidence type="ECO:0000256" key="1">
    <source>
        <dbReference type="ARBA" id="ARBA00022679"/>
    </source>
</evidence>
<feature type="compositionally biased region" description="Polar residues" evidence="11">
    <location>
        <begin position="619"/>
        <end position="630"/>
    </location>
</feature>
<dbReference type="Pfam" id="PF00069">
    <property type="entry name" value="Pkinase"/>
    <property type="match status" value="1"/>
</dbReference>
<dbReference type="PANTHER" id="PTHR48013">
    <property type="entry name" value="DUAL SPECIFICITY MITOGEN-ACTIVATED PROTEIN KINASE KINASE 5-RELATED"/>
    <property type="match status" value="1"/>
</dbReference>
<evidence type="ECO:0000256" key="4">
    <source>
        <dbReference type="ARBA" id="ARBA00022840"/>
    </source>
</evidence>
<dbReference type="PROSITE" id="PS50011">
    <property type="entry name" value="PROTEIN_KINASE_DOM"/>
    <property type="match status" value="1"/>
</dbReference>
<evidence type="ECO:0000256" key="5">
    <source>
        <dbReference type="ARBA" id="ARBA00038035"/>
    </source>
</evidence>
<evidence type="ECO:0000256" key="2">
    <source>
        <dbReference type="ARBA" id="ARBA00022741"/>
    </source>
</evidence>
<dbReference type="Proteomes" id="UP000019335">
    <property type="component" value="Chromosome 13"/>
</dbReference>